<dbReference type="InterPro" id="IPR003567">
    <property type="entry name" value="Cyt_c_biogenesis"/>
</dbReference>
<dbReference type="PRINTS" id="PR01411">
    <property type="entry name" value="CCMFBIOGNSIS"/>
</dbReference>
<dbReference type="NCBIfam" id="TIGR00353">
    <property type="entry name" value="nrfE"/>
    <property type="match status" value="1"/>
</dbReference>
<keyword evidence="14" id="KW-1185">Reference proteome</keyword>
<keyword evidence="5 10" id="KW-0812">Transmembrane</keyword>
<feature type="transmembrane region" description="Helical" evidence="10">
    <location>
        <begin position="178"/>
        <end position="198"/>
    </location>
</feature>
<evidence type="ECO:0000256" key="9">
    <source>
        <dbReference type="ARBA" id="ARBA00037230"/>
    </source>
</evidence>
<protein>
    <submittedName>
        <fullName evidence="13">Heme lyase CcmF/NrfE family subunit</fullName>
    </submittedName>
</protein>
<feature type="transmembrane region" description="Helical" evidence="10">
    <location>
        <begin position="394"/>
        <end position="412"/>
    </location>
</feature>
<evidence type="ECO:0000256" key="5">
    <source>
        <dbReference type="ARBA" id="ARBA00022692"/>
    </source>
</evidence>
<evidence type="ECO:0000256" key="1">
    <source>
        <dbReference type="ARBA" id="ARBA00004429"/>
    </source>
</evidence>
<keyword evidence="7 10" id="KW-1133">Transmembrane helix</keyword>
<dbReference type="Pfam" id="PF01578">
    <property type="entry name" value="Cytochrom_C_asm"/>
    <property type="match status" value="1"/>
</dbReference>
<feature type="transmembrane region" description="Helical" evidence="10">
    <location>
        <begin position="424"/>
        <end position="441"/>
    </location>
</feature>
<feature type="transmembrane region" description="Helical" evidence="10">
    <location>
        <begin position="121"/>
        <end position="142"/>
    </location>
</feature>
<dbReference type="RefSeq" id="WP_345337007.1">
    <property type="nucleotide sequence ID" value="NZ_BAABJZ010000102.1"/>
</dbReference>
<feature type="transmembrane region" description="Helical" evidence="10">
    <location>
        <begin position="617"/>
        <end position="639"/>
    </location>
</feature>
<dbReference type="Pfam" id="PF16327">
    <property type="entry name" value="CcmF_C"/>
    <property type="match status" value="1"/>
</dbReference>
<keyword evidence="8 10" id="KW-0472">Membrane</keyword>
<feature type="transmembrane region" description="Helical" evidence="10">
    <location>
        <begin position="250"/>
        <end position="266"/>
    </location>
</feature>
<evidence type="ECO:0000259" key="11">
    <source>
        <dbReference type="Pfam" id="PF01578"/>
    </source>
</evidence>
<feature type="transmembrane region" description="Helical" evidence="10">
    <location>
        <begin position="41"/>
        <end position="62"/>
    </location>
</feature>
<feature type="domain" description="Cytochrome c assembly protein" evidence="11">
    <location>
        <begin position="89"/>
        <end position="296"/>
    </location>
</feature>
<feature type="transmembrane region" description="Helical" evidence="10">
    <location>
        <begin position="210"/>
        <end position="230"/>
    </location>
</feature>
<dbReference type="PANTHER" id="PTHR43653">
    <property type="entry name" value="CYTOCHROME C ASSEMBLY PROTEIN-RELATED"/>
    <property type="match status" value="1"/>
</dbReference>
<dbReference type="NCBIfam" id="NF007691">
    <property type="entry name" value="PRK10369.1"/>
    <property type="match status" value="1"/>
</dbReference>
<evidence type="ECO:0000313" key="13">
    <source>
        <dbReference type="EMBL" id="GAA4900070.1"/>
    </source>
</evidence>
<comment type="function">
    <text evidence="9">Required for the biogenesis of c-type cytochromes. Possible subunit of a heme lyase.</text>
</comment>
<comment type="similarity">
    <text evidence="2">Belongs to the CcmF/CycK/Ccl1/NrfE/CcsA family.</text>
</comment>
<evidence type="ECO:0000256" key="3">
    <source>
        <dbReference type="ARBA" id="ARBA00022475"/>
    </source>
</evidence>
<dbReference type="InterPro" id="IPR003568">
    <property type="entry name" value="Cyt_c_biogenesis_CcmF"/>
</dbReference>
<feature type="transmembrane region" description="Helical" evidence="10">
    <location>
        <begin position="278"/>
        <end position="306"/>
    </location>
</feature>
<dbReference type="InterPro" id="IPR002541">
    <property type="entry name" value="Cyt_c_assembly"/>
</dbReference>
<reference evidence="14" key="1">
    <citation type="journal article" date="2019" name="Int. J. Syst. Evol. Microbiol.">
        <title>The Global Catalogue of Microorganisms (GCM) 10K type strain sequencing project: providing services to taxonomists for standard genome sequencing and annotation.</title>
        <authorList>
            <consortium name="The Broad Institute Genomics Platform"/>
            <consortium name="The Broad Institute Genome Sequencing Center for Infectious Disease"/>
            <person name="Wu L."/>
            <person name="Ma J."/>
        </authorList>
    </citation>
    <scope>NUCLEOTIDE SEQUENCE [LARGE SCALE GENOMIC DNA]</scope>
    <source>
        <strain evidence="14">JCM 18401</strain>
    </source>
</reference>
<evidence type="ECO:0000313" key="14">
    <source>
        <dbReference type="Proteomes" id="UP001499988"/>
    </source>
</evidence>
<evidence type="ECO:0000259" key="12">
    <source>
        <dbReference type="Pfam" id="PF16327"/>
    </source>
</evidence>
<feature type="transmembrane region" description="Helical" evidence="10">
    <location>
        <begin position="312"/>
        <end position="332"/>
    </location>
</feature>
<evidence type="ECO:0000256" key="4">
    <source>
        <dbReference type="ARBA" id="ARBA00022519"/>
    </source>
</evidence>
<evidence type="ECO:0000256" key="6">
    <source>
        <dbReference type="ARBA" id="ARBA00022748"/>
    </source>
</evidence>
<dbReference type="EMBL" id="BAABJZ010000102">
    <property type="protein sequence ID" value="GAA4900070.1"/>
    <property type="molecule type" value="Genomic_DNA"/>
</dbReference>
<name>A0ABP9FER6_9GAMM</name>
<feature type="transmembrane region" description="Helical" evidence="10">
    <location>
        <begin position="488"/>
        <end position="511"/>
    </location>
</feature>
<feature type="transmembrane region" description="Helical" evidence="10">
    <location>
        <begin position="353"/>
        <end position="374"/>
    </location>
</feature>
<feature type="domain" description="Cytochrome c-type biogenesis protein CcmF C-terminal" evidence="12">
    <location>
        <begin position="316"/>
        <end position="634"/>
    </location>
</feature>
<dbReference type="Proteomes" id="UP001499988">
    <property type="component" value="Unassembled WGS sequence"/>
</dbReference>
<keyword evidence="4" id="KW-0997">Cell inner membrane</keyword>
<evidence type="ECO:0000256" key="7">
    <source>
        <dbReference type="ARBA" id="ARBA00022989"/>
    </source>
</evidence>
<comment type="caution">
    <text evidence="13">The sequence shown here is derived from an EMBL/GenBank/DDBJ whole genome shotgun (WGS) entry which is preliminary data.</text>
</comment>
<gene>
    <name evidence="13" type="ORF">GCM10023333_37360</name>
</gene>
<dbReference type="PRINTS" id="PR01410">
    <property type="entry name" value="CCBIOGENESIS"/>
</dbReference>
<accession>A0ABP9FER6</accession>
<keyword evidence="3" id="KW-1003">Cell membrane</keyword>
<feature type="transmembrane region" description="Helical" evidence="10">
    <location>
        <begin position="6"/>
        <end position="29"/>
    </location>
</feature>
<feature type="transmembrane region" description="Helical" evidence="10">
    <location>
        <begin position="447"/>
        <end position="467"/>
    </location>
</feature>
<dbReference type="PANTHER" id="PTHR43653:SF1">
    <property type="entry name" value="CYTOCHROME C-TYPE BIOGENESIS PROTEIN CCMF"/>
    <property type="match status" value="1"/>
</dbReference>
<dbReference type="GO" id="GO:0016829">
    <property type="term" value="F:lyase activity"/>
    <property type="evidence" value="ECO:0007669"/>
    <property type="project" value="UniProtKB-KW"/>
</dbReference>
<evidence type="ECO:0000256" key="10">
    <source>
        <dbReference type="SAM" id="Phobius"/>
    </source>
</evidence>
<comment type="subcellular location">
    <subcellularLocation>
        <location evidence="1">Cell inner membrane</location>
        <topology evidence="1">Multi-pass membrane protein</topology>
    </subcellularLocation>
</comment>
<keyword evidence="13" id="KW-0456">Lyase</keyword>
<organism evidence="13 14">
    <name type="scientific">Ferrimonas pelagia</name>
    <dbReference type="NCBI Taxonomy" id="1177826"/>
    <lineage>
        <taxon>Bacteria</taxon>
        <taxon>Pseudomonadati</taxon>
        <taxon>Pseudomonadota</taxon>
        <taxon>Gammaproteobacteria</taxon>
        <taxon>Alteromonadales</taxon>
        <taxon>Ferrimonadaceae</taxon>
        <taxon>Ferrimonas</taxon>
    </lineage>
</organism>
<evidence type="ECO:0000256" key="2">
    <source>
        <dbReference type="ARBA" id="ARBA00009186"/>
    </source>
</evidence>
<sequence>MIPEIGHFFLILGFLFSVALAIVPMIGAVRQDHYLISYAKPLTYAMFTGFAVATVSLGYCFYFDDFSVAYVAGHSNTQLPVIFKIAALWGGHEGSLLFWVFSLAIWALAIACFSRRLEAIYVARVLSVIGIITAGFALFALMTSNPFDRLLPEFPLDGQDLNPMLQDIGLVFHPPTLYLGYVGFSVTFAFAIAALLSGRLDAAWARWSRPWTLAAWIFLTAGNALGSWWAYYELGWGGWWFWDPVENASFMPWIVGTALLHSLIVTEKRATFRNWTILLAICAFSLTLLGTFIVRSGIITSVHAFAADPSRGMFILVLLGITIGSSLLLFALRASDLMSPARFELLSRESALLMGNVLLMIATASVLLGTLYPVLLDALGGGQVSVGPPYFNTVFNPIALLLFVLMGVTLFLRWRRTDAATLKPLLLPGLVSLLLGGFVATKPIGGFNLWVMAGIATACWLVLTHGWHLWTQLRDEKGWNLNRINRSYVGMLIAHFGVAASVFGATMVSHFETERSVQMGPGYGSELAGYTFVYEKTREVQGSNYVAEQAQIRVTDDKDRLVAVLYPERQTYNVRGMTMTEPGIDWGFSRDLYVALGDPIDDEMYAVRISYKPFVRWIWIGSLLMMGGATLAASGHSFARARRRSAQLKPATA</sequence>
<dbReference type="InterPro" id="IPR032523">
    <property type="entry name" value="CcmF_C"/>
</dbReference>
<proteinExistence type="inferred from homology"/>
<evidence type="ECO:0000256" key="8">
    <source>
        <dbReference type="ARBA" id="ARBA00023136"/>
    </source>
</evidence>
<feature type="transmembrane region" description="Helical" evidence="10">
    <location>
        <begin position="96"/>
        <end position="114"/>
    </location>
</feature>
<keyword evidence="6" id="KW-0201">Cytochrome c-type biogenesis</keyword>